<accession>A0A2G5B9S8</accession>
<reference evidence="1 2" key="1">
    <citation type="journal article" date="2015" name="Genome Biol. Evol.">
        <title>Phylogenomic analyses indicate that early fungi evolved digesting cell walls of algal ancestors of land plants.</title>
        <authorList>
            <person name="Chang Y."/>
            <person name="Wang S."/>
            <person name="Sekimoto S."/>
            <person name="Aerts A.L."/>
            <person name="Choi C."/>
            <person name="Clum A."/>
            <person name="LaButti K.M."/>
            <person name="Lindquist E.A."/>
            <person name="Yee Ngan C."/>
            <person name="Ohm R.A."/>
            <person name="Salamov A.A."/>
            <person name="Grigoriev I.V."/>
            <person name="Spatafora J.W."/>
            <person name="Berbee M.L."/>
        </authorList>
    </citation>
    <scope>NUCLEOTIDE SEQUENCE [LARGE SCALE GENOMIC DNA]</scope>
    <source>
        <strain evidence="1 2">NRRL 1564</strain>
    </source>
</reference>
<organism evidence="1 2">
    <name type="scientific">Coemansia reversa (strain ATCC 12441 / NRRL 1564)</name>
    <dbReference type="NCBI Taxonomy" id="763665"/>
    <lineage>
        <taxon>Eukaryota</taxon>
        <taxon>Fungi</taxon>
        <taxon>Fungi incertae sedis</taxon>
        <taxon>Zoopagomycota</taxon>
        <taxon>Kickxellomycotina</taxon>
        <taxon>Kickxellomycetes</taxon>
        <taxon>Kickxellales</taxon>
        <taxon>Kickxellaceae</taxon>
        <taxon>Coemansia</taxon>
    </lineage>
</organism>
<name>A0A2G5B9S8_COERN</name>
<dbReference type="AlphaFoldDB" id="A0A2G5B9S8"/>
<dbReference type="Proteomes" id="UP000242474">
    <property type="component" value="Unassembled WGS sequence"/>
</dbReference>
<evidence type="ECO:0000313" key="2">
    <source>
        <dbReference type="Proteomes" id="UP000242474"/>
    </source>
</evidence>
<gene>
    <name evidence="1" type="ORF">COEREDRAFT_87492</name>
</gene>
<sequence length="208" mass="24405">MQTFVKLYDPNFENQFEPFEFEDLIGCEELKQKLQLLTDINGNNFIKGDDVMGVTNVDYESHQVRTDEKIILTPPETSLEEFSNLALFQYQEKEENANTGNTVKDMYTYEMYDYAARVVENQFIFTLDYILLKIYDSLDLLIDSQQNVDINDLISEIIDYILDYPWNDYIIYELEYSFQNATAKNMNVSKIILIGKKIGVILKEAKKK</sequence>
<protein>
    <submittedName>
        <fullName evidence="1">Uncharacterized protein</fullName>
    </submittedName>
</protein>
<evidence type="ECO:0000313" key="1">
    <source>
        <dbReference type="EMBL" id="PIA15740.1"/>
    </source>
</evidence>
<keyword evidence="2" id="KW-1185">Reference proteome</keyword>
<proteinExistence type="predicted"/>
<dbReference type="EMBL" id="KZ303504">
    <property type="protein sequence ID" value="PIA15740.1"/>
    <property type="molecule type" value="Genomic_DNA"/>
</dbReference>